<sequence length="167" mass="19220">MRRSSASADVPSLRPTVTYTYLQPDADEATFHVEFAMEKVKILLMSEQQVDSPVEDSISIDSIVQVTLTNSTSMITIGEFVEIVASDFLLAFDSEYRENPRLAIHYTWDDIALTGELDLFFSKSRVPLFPRLCPLFLLFFRFHRSQIEHEIEQTQVLSKQRTVCSYL</sequence>
<reference evidence="1 2" key="1">
    <citation type="journal article" date="2022" name="bioRxiv">
        <title>The genome of the oomycete Peronosclerospora sorghi, a cosmopolitan pathogen of maize and sorghum, is inflated with dispersed pseudogenes.</title>
        <authorList>
            <person name="Fletcher K."/>
            <person name="Martin F."/>
            <person name="Isakeit T."/>
            <person name="Cavanaugh K."/>
            <person name="Magill C."/>
            <person name="Michelmore R."/>
        </authorList>
    </citation>
    <scope>NUCLEOTIDE SEQUENCE [LARGE SCALE GENOMIC DNA]</scope>
    <source>
        <strain evidence="1">P6</strain>
    </source>
</reference>
<name>A0ACC0WFW6_9STRA</name>
<evidence type="ECO:0000313" key="1">
    <source>
        <dbReference type="EMBL" id="KAI9917740.1"/>
    </source>
</evidence>
<comment type="caution">
    <text evidence="1">The sequence shown here is derived from an EMBL/GenBank/DDBJ whole genome shotgun (WGS) entry which is preliminary data.</text>
</comment>
<proteinExistence type="predicted"/>
<keyword evidence="2" id="KW-1185">Reference proteome</keyword>
<gene>
    <name evidence="1" type="ORF">PsorP6_013127</name>
</gene>
<dbReference type="EMBL" id="CM047592">
    <property type="protein sequence ID" value="KAI9917740.1"/>
    <property type="molecule type" value="Genomic_DNA"/>
</dbReference>
<accession>A0ACC0WFW6</accession>
<dbReference type="Proteomes" id="UP001163321">
    <property type="component" value="Chromosome 13"/>
</dbReference>
<evidence type="ECO:0000313" key="2">
    <source>
        <dbReference type="Proteomes" id="UP001163321"/>
    </source>
</evidence>
<organism evidence="1 2">
    <name type="scientific">Peronosclerospora sorghi</name>
    <dbReference type="NCBI Taxonomy" id="230839"/>
    <lineage>
        <taxon>Eukaryota</taxon>
        <taxon>Sar</taxon>
        <taxon>Stramenopiles</taxon>
        <taxon>Oomycota</taxon>
        <taxon>Peronosporomycetes</taxon>
        <taxon>Peronosporales</taxon>
        <taxon>Peronosporaceae</taxon>
        <taxon>Peronosclerospora</taxon>
    </lineage>
</organism>
<protein>
    <submittedName>
        <fullName evidence="1">Uncharacterized protein</fullName>
    </submittedName>
</protein>